<reference evidence="2 3" key="1">
    <citation type="submission" date="2018-07" db="EMBL/GenBank/DDBJ databases">
        <title>Genome guided investigation of antibiotics producing actinomycetales strain isolated from a Macau mangrove ecosystem.</title>
        <authorList>
            <person name="Hu D."/>
        </authorList>
    </citation>
    <scope>NUCLEOTIDE SEQUENCE [LARGE SCALE GENOMIC DNA]</scope>
    <source>
        <strain evidence="2 3">2297</strain>
    </source>
</reference>
<dbReference type="Proteomes" id="UP000253742">
    <property type="component" value="Unassembled WGS sequence"/>
</dbReference>
<dbReference type="AlphaFoldDB" id="A0A369V8Y0"/>
<evidence type="ECO:0000313" key="2">
    <source>
        <dbReference type="EMBL" id="RDD89502.1"/>
    </source>
</evidence>
<comment type="caution">
    <text evidence="2">The sequence shown here is derived from an EMBL/GenBank/DDBJ whole genome shotgun (WGS) entry which is preliminary data.</text>
</comment>
<evidence type="ECO:0000313" key="3">
    <source>
        <dbReference type="Proteomes" id="UP000253742"/>
    </source>
</evidence>
<proteinExistence type="predicted"/>
<name>A0A369V8Y0_9ACTN</name>
<protein>
    <submittedName>
        <fullName evidence="2">Uncharacterized protein</fullName>
    </submittedName>
</protein>
<sequence length="116" mass="12971">MVHRSLPGVHWLMWPLMQWSTDPDHNPVHVPMHEQMHVHARCSRGYSLDGRFTESPCPHGRPRERGRSPSALEFPEQPTTSRQQADNKQQRRGPARLGGPPAPCGEVGRGAGQRGA</sequence>
<gene>
    <name evidence="2" type="ORF">DVZ84_11075</name>
</gene>
<dbReference type="EMBL" id="QQBH01000005">
    <property type="protein sequence ID" value="RDD89502.1"/>
    <property type="molecule type" value="Genomic_DNA"/>
</dbReference>
<accession>A0A369V8Y0</accession>
<evidence type="ECO:0000256" key="1">
    <source>
        <dbReference type="SAM" id="MobiDB-lite"/>
    </source>
</evidence>
<organism evidence="2 3">
    <name type="scientific">Streptomyces parvulus</name>
    <dbReference type="NCBI Taxonomy" id="146923"/>
    <lineage>
        <taxon>Bacteria</taxon>
        <taxon>Bacillati</taxon>
        <taxon>Actinomycetota</taxon>
        <taxon>Actinomycetes</taxon>
        <taxon>Kitasatosporales</taxon>
        <taxon>Streptomycetaceae</taxon>
        <taxon>Streptomyces</taxon>
    </lineage>
</organism>
<feature type="compositionally biased region" description="Gly residues" evidence="1">
    <location>
        <begin position="107"/>
        <end position="116"/>
    </location>
</feature>
<feature type="compositionally biased region" description="Polar residues" evidence="1">
    <location>
        <begin position="77"/>
        <end position="87"/>
    </location>
</feature>
<feature type="region of interest" description="Disordered" evidence="1">
    <location>
        <begin position="47"/>
        <end position="116"/>
    </location>
</feature>